<feature type="domain" description="CBS" evidence="10">
    <location>
        <begin position="639"/>
        <end position="689"/>
    </location>
</feature>
<accession>A0A7L4P5Q3</accession>
<dbReference type="Proteomes" id="UP000554766">
    <property type="component" value="Unassembled WGS sequence"/>
</dbReference>
<feature type="transmembrane region" description="Helical" evidence="8">
    <location>
        <begin position="379"/>
        <end position="400"/>
    </location>
</feature>
<proteinExistence type="predicted"/>
<dbReference type="OMA" id="WYTNQLF"/>
<dbReference type="SUPFAM" id="SSF54631">
    <property type="entry name" value="CBS-domain pair"/>
    <property type="match status" value="2"/>
</dbReference>
<dbReference type="Gene3D" id="3.10.580.10">
    <property type="entry name" value="CBS-domain"/>
    <property type="match status" value="2"/>
</dbReference>
<dbReference type="Gene3D" id="1.20.1250.20">
    <property type="entry name" value="MFS general substrate transporter like domains"/>
    <property type="match status" value="2"/>
</dbReference>
<dbReference type="InterPro" id="IPR011701">
    <property type="entry name" value="MFS"/>
</dbReference>
<dbReference type="InterPro" id="IPR005828">
    <property type="entry name" value="MFS_sugar_transport-like"/>
</dbReference>
<dbReference type="PROSITE" id="PS51371">
    <property type="entry name" value="CBS"/>
    <property type="match status" value="2"/>
</dbReference>
<dbReference type="GO" id="GO:0005886">
    <property type="term" value="C:plasma membrane"/>
    <property type="evidence" value="ECO:0007669"/>
    <property type="project" value="UniProtKB-SubCell"/>
</dbReference>
<dbReference type="GO" id="GO:0022857">
    <property type="term" value="F:transmembrane transporter activity"/>
    <property type="evidence" value="ECO:0007669"/>
    <property type="project" value="InterPro"/>
</dbReference>
<feature type="transmembrane region" description="Helical" evidence="8">
    <location>
        <begin position="310"/>
        <end position="329"/>
    </location>
</feature>
<feature type="transmembrane region" description="Helical" evidence="8">
    <location>
        <begin position="237"/>
        <end position="257"/>
    </location>
</feature>
<keyword evidence="3" id="KW-1003">Cell membrane</keyword>
<dbReference type="InterPro" id="IPR005829">
    <property type="entry name" value="Sugar_transporter_CS"/>
</dbReference>
<protein>
    <submittedName>
        <fullName evidence="11">MFS transporter</fullName>
    </submittedName>
</protein>
<dbReference type="Pfam" id="PF07690">
    <property type="entry name" value="MFS_1"/>
    <property type="match status" value="1"/>
</dbReference>
<evidence type="ECO:0000313" key="11">
    <source>
        <dbReference type="EMBL" id="NYR14545.1"/>
    </source>
</evidence>
<evidence type="ECO:0000256" key="7">
    <source>
        <dbReference type="PROSITE-ProRule" id="PRU00703"/>
    </source>
</evidence>
<feature type="transmembrane region" description="Helical" evidence="8">
    <location>
        <begin position="12"/>
        <end position="32"/>
    </location>
</feature>
<comment type="subcellular location">
    <subcellularLocation>
        <location evidence="1">Cell membrane</location>
        <topology evidence="1">Multi-pass membrane protein</topology>
    </subcellularLocation>
</comment>
<gene>
    <name evidence="11" type="ORF">HC235_00865</name>
</gene>
<dbReference type="CDD" id="cd02205">
    <property type="entry name" value="CBS_pair_SF"/>
    <property type="match status" value="1"/>
</dbReference>
<dbReference type="InterPro" id="IPR000644">
    <property type="entry name" value="CBS_dom"/>
</dbReference>
<keyword evidence="6 8" id="KW-0472">Membrane</keyword>
<evidence type="ECO:0000259" key="9">
    <source>
        <dbReference type="PROSITE" id="PS50850"/>
    </source>
</evidence>
<dbReference type="Pfam" id="PF00083">
    <property type="entry name" value="Sugar_tr"/>
    <property type="match status" value="1"/>
</dbReference>
<evidence type="ECO:0000256" key="8">
    <source>
        <dbReference type="SAM" id="Phobius"/>
    </source>
</evidence>
<dbReference type="PROSITE" id="PS50850">
    <property type="entry name" value="MFS"/>
    <property type="match status" value="1"/>
</dbReference>
<feature type="transmembrane region" description="Helical" evidence="8">
    <location>
        <begin position="52"/>
        <end position="73"/>
    </location>
</feature>
<dbReference type="EMBL" id="JAAVJF010000001">
    <property type="protein sequence ID" value="NYR14545.1"/>
    <property type="molecule type" value="Genomic_DNA"/>
</dbReference>
<keyword evidence="7" id="KW-0129">CBS domain</keyword>
<dbReference type="InterPro" id="IPR020846">
    <property type="entry name" value="MFS_dom"/>
</dbReference>
<dbReference type="Pfam" id="PF00571">
    <property type="entry name" value="CBS"/>
    <property type="match status" value="3"/>
</dbReference>
<name>A0A7L4P5Q3_9CREN</name>
<feature type="domain" description="CBS" evidence="10">
    <location>
        <begin position="576"/>
        <end position="631"/>
    </location>
</feature>
<dbReference type="AlphaFoldDB" id="A0A7L4P5Q3"/>
<feature type="transmembrane region" description="Helical" evidence="8">
    <location>
        <begin position="85"/>
        <end position="106"/>
    </location>
</feature>
<feature type="transmembrane region" description="Helical" evidence="8">
    <location>
        <begin position="151"/>
        <end position="173"/>
    </location>
</feature>
<feature type="transmembrane region" description="Helical" evidence="8">
    <location>
        <begin position="406"/>
        <end position="427"/>
    </location>
</feature>
<comment type="caution">
    <text evidence="11">The sequence shown here is derived from an EMBL/GenBank/DDBJ whole genome shotgun (WGS) entry which is preliminary data.</text>
</comment>
<dbReference type="GeneID" id="5056096"/>
<sequence>MSVQVSFRQVAGVAAVAWSGAFLEWVDFYTYALLAGTVAKVYFPSKDPIASLLASFAALAIGFLFRPLGAILFGKIGDQFGRKVAFITAMSLMLAGTLGIGLLPGYAEIGVLASVGVFLLRIVQGLALGGGYGAAITYLGEFVPEHRRGLFTGFLFTTPAAGMATVGALIWLFSTMLGKQAYEAWGWRLNFIVAGIVVFVVVLVMHLFYKETPVFSMLKAVRRVTSAPIREVFSARYLPLVLLAWIGVVGAHGPIWYTNQLFNTYYIGPNFRNYVDAATASALLSTATYAALWTYPLFGYLSDKIGRKPILLLGIYGNALWFPIAFWLIDQVGPQKDLTAMWLLFWSMTLFNGIGYSGAMSAFLLELFPARIRLSAVSLAYNLGYGITGGLTPFVITWLYSATKNIYISTLMYSTVVPMVMALWYLLRGPETLGTRIWAEFAAEKFAKKTVTLPATAPIREVVSALASTGSKYAVLVGSVAGIFGTRCLIRALSAGAKMEEPAVNYAVKVPCIQADHPVTEVFVALEQYNVRAVPICKGSEVVGIVEARELINEALGLKSAFKKKVALRFSVADAAPRELMTISPETTLKEAVDLMAKNNIGFLPIVSGGKLVGVLSESDVLKLATRGIDLSAPVATVMNSKPITIGKDATLRDAAELMVKHNIRHLPVVDGDKVVAVVSVKDVVRVIG</sequence>
<feature type="transmembrane region" description="Helical" evidence="8">
    <location>
        <begin position="277"/>
        <end position="298"/>
    </location>
</feature>
<dbReference type="InterPro" id="IPR046342">
    <property type="entry name" value="CBS_dom_sf"/>
</dbReference>
<evidence type="ECO:0000259" key="10">
    <source>
        <dbReference type="PROSITE" id="PS51371"/>
    </source>
</evidence>
<dbReference type="PANTHER" id="PTHR43045">
    <property type="entry name" value="SHIKIMATE TRANSPORTER"/>
    <property type="match status" value="1"/>
</dbReference>
<evidence type="ECO:0000256" key="6">
    <source>
        <dbReference type="ARBA" id="ARBA00023136"/>
    </source>
</evidence>
<feature type="domain" description="Major facilitator superfamily (MFS) profile" evidence="9">
    <location>
        <begin position="13"/>
        <end position="433"/>
    </location>
</feature>
<dbReference type="PROSITE" id="PS00217">
    <property type="entry name" value="SUGAR_TRANSPORT_2"/>
    <property type="match status" value="1"/>
</dbReference>
<evidence type="ECO:0000256" key="1">
    <source>
        <dbReference type="ARBA" id="ARBA00004651"/>
    </source>
</evidence>
<dbReference type="SMART" id="SM00116">
    <property type="entry name" value="CBS"/>
    <property type="match status" value="4"/>
</dbReference>
<feature type="transmembrane region" description="Helical" evidence="8">
    <location>
        <begin position="185"/>
        <end position="209"/>
    </location>
</feature>
<feature type="transmembrane region" description="Helical" evidence="8">
    <location>
        <begin position="341"/>
        <end position="367"/>
    </location>
</feature>
<keyword evidence="5 8" id="KW-1133">Transmembrane helix</keyword>
<evidence type="ECO:0000256" key="2">
    <source>
        <dbReference type="ARBA" id="ARBA00022448"/>
    </source>
</evidence>
<dbReference type="CDD" id="cd09836">
    <property type="entry name" value="CBS_pair_arch"/>
    <property type="match status" value="1"/>
</dbReference>
<dbReference type="InterPro" id="IPR036259">
    <property type="entry name" value="MFS_trans_sf"/>
</dbReference>
<evidence type="ECO:0000256" key="3">
    <source>
        <dbReference type="ARBA" id="ARBA00022475"/>
    </source>
</evidence>
<dbReference type="PANTHER" id="PTHR43045:SF1">
    <property type="entry name" value="SHIKIMATE TRANSPORTER"/>
    <property type="match status" value="1"/>
</dbReference>
<organism evidence="11 12">
    <name type="scientific">Pyrobaculum arsenaticum</name>
    <dbReference type="NCBI Taxonomy" id="121277"/>
    <lineage>
        <taxon>Archaea</taxon>
        <taxon>Thermoproteota</taxon>
        <taxon>Thermoprotei</taxon>
        <taxon>Thermoproteales</taxon>
        <taxon>Thermoproteaceae</taxon>
        <taxon>Pyrobaculum</taxon>
    </lineage>
</organism>
<dbReference type="SUPFAM" id="SSF103473">
    <property type="entry name" value="MFS general substrate transporter"/>
    <property type="match status" value="1"/>
</dbReference>
<keyword evidence="2" id="KW-0813">Transport</keyword>
<reference evidence="11 12" key="1">
    <citation type="journal article" date="2020" name="Nat. Commun.">
        <title>The structures of two archaeal type IV pili illuminate evolutionary relationships.</title>
        <authorList>
            <person name="Wang F."/>
            <person name="Baquero D.P."/>
            <person name="Su Z."/>
            <person name="Beltran L.C."/>
            <person name="Prangishvili D."/>
            <person name="Krupovic M."/>
            <person name="Egelman E.H."/>
        </authorList>
    </citation>
    <scope>NUCLEOTIDE SEQUENCE [LARGE SCALE GENOMIC DNA]</scope>
    <source>
        <strain evidence="11 12">2GA</strain>
    </source>
</reference>
<keyword evidence="4 8" id="KW-0812">Transmembrane</keyword>
<evidence type="ECO:0000313" key="12">
    <source>
        <dbReference type="Proteomes" id="UP000554766"/>
    </source>
</evidence>
<keyword evidence="12" id="KW-1185">Reference proteome</keyword>
<feature type="transmembrane region" description="Helical" evidence="8">
    <location>
        <begin position="118"/>
        <end position="139"/>
    </location>
</feature>
<evidence type="ECO:0000256" key="4">
    <source>
        <dbReference type="ARBA" id="ARBA00022692"/>
    </source>
</evidence>
<dbReference type="RefSeq" id="WP_011900434.1">
    <property type="nucleotide sequence ID" value="NZ_JAAVJF010000001.1"/>
</dbReference>
<evidence type="ECO:0000256" key="5">
    <source>
        <dbReference type="ARBA" id="ARBA00022989"/>
    </source>
</evidence>